<evidence type="ECO:0000256" key="1">
    <source>
        <dbReference type="ARBA" id="ARBA00022729"/>
    </source>
</evidence>
<dbReference type="Proteomes" id="UP000182200">
    <property type="component" value="Unassembled WGS sequence"/>
</dbReference>
<dbReference type="Gene3D" id="3.90.10.10">
    <property type="entry name" value="Cytochrome C3"/>
    <property type="match status" value="1"/>
</dbReference>
<dbReference type="STRING" id="1633631.GCA_001442925_02044"/>
<accession>A0A0P1NZL8</accession>
<accession>A0A0S4NBP6</accession>
<accession>A0A0P1MJ73</accession>
<dbReference type="PANTHER" id="PTHR35038:SF5">
    <property type="entry name" value="CYTOCHROME C-TYPE PROTEIN NRFB"/>
    <property type="match status" value="1"/>
</dbReference>
<evidence type="ECO:0000313" key="4">
    <source>
        <dbReference type="EMBL" id="CUS92800.1"/>
    </source>
</evidence>
<sequence length="459" mass="51669">MRKSYFVIWIILSAFLSTLIFAQDPANFGTSLHKTREGKRTWYKSANGGFENITNIPVEDVNCLKCHPGTKADETPIDPATYTPDCYDCHNFSQGTTVSDDICLKCHSRQKNEKALYPGVDVHFAKGFKCMTCHTKKETHGDGNSYQSWLDPGATEVKCENCHSPLASNTAHDIHSAKVHCTACHAKTVISCYNCHFESEIQAKIKRPYGIIRDFLLLVRRMPEGKVYSGTLMSLTYQGKSFVTIAPYRSHVIMPKDSTRKCSECHNNANVQTYNQTGEIYVVKWDTAQKKLINTKGVIPVPPNWQTSLKFDFVDYTGKVDSATDPTKWVFLKSGTDLRQELSQYVAPLTSDQMAKLSMAVSVKDAVKLIPSEFKLLQNYPNPFNPTTTIEFHLPKETNVTLKIYNSIGVEVKTLISNVKYSAGIHKVNFDASNLPSGIYIYKITTPEFSDYKKMVLLK</sequence>
<accession>A0A0P1NXF4</accession>
<dbReference type="PANTHER" id="PTHR35038">
    <property type="entry name" value="DISSIMILATORY SULFITE REDUCTASE SIRA"/>
    <property type="match status" value="1"/>
</dbReference>
<accession>A0A0P1MCK1</accession>
<name>A0A0P1MJ26_9BACT</name>
<evidence type="ECO:0000256" key="2">
    <source>
        <dbReference type="SAM" id="SignalP"/>
    </source>
</evidence>
<evidence type="ECO:0000259" key="3">
    <source>
        <dbReference type="Pfam" id="PF18962"/>
    </source>
</evidence>
<keyword evidence="1 2" id="KW-0732">Signal</keyword>
<protein>
    <submittedName>
        <fullName evidence="5">Por secretion system C-terminal sorting domain-containing protein</fullName>
    </submittedName>
</protein>
<dbReference type="EMBL" id="FAOP01000009">
    <property type="protein sequence ID" value="CUU08313.1"/>
    <property type="molecule type" value="Genomic_DNA"/>
</dbReference>
<dbReference type="InterPro" id="IPR026444">
    <property type="entry name" value="Secre_tail"/>
</dbReference>
<accession>A0A0P1L6G3</accession>
<dbReference type="CDD" id="cd08168">
    <property type="entry name" value="Cytochrom_C3"/>
    <property type="match status" value="1"/>
</dbReference>
<dbReference type="RefSeq" id="WP_075426249.1">
    <property type="nucleotide sequence ID" value="NZ_CZVI01000031.1"/>
</dbReference>
<reference evidence="5 6" key="2">
    <citation type="submission" date="2015-11" db="EMBL/GenBank/DDBJ databases">
        <authorList>
            <person name="Zhang Y."/>
            <person name="Guo Z."/>
        </authorList>
    </citation>
    <scope>NUCLEOTIDE SEQUENCE [LARGE SCALE GENOMIC DNA]</scope>
    <source>
        <strain evidence="5">JGI-4</strain>
    </source>
</reference>
<dbReference type="InterPro" id="IPR051829">
    <property type="entry name" value="Multiheme_Cytochr_ET"/>
</dbReference>
<feature type="signal peptide" evidence="2">
    <location>
        <begin position="1"/>
        <end position="22"/>
    </location>
</feature>
<proteinExistence type="predicted"/>
<accession>A0A0P1MJN9</accession>
<dbReference type="AlphaFoldDB" id="A0A0P1MJ26"/>
<dbReference type="NCBIfam" id="TIGR04183">
    <property type="entry name" value="Por_Secre_tail"/>
    <property type="match status" value="1"/>
</dbReference>
<evidence type="ECO:0000313" key="7">
    <source>
        <dbReference type="Proteomes" id="UP000182200"/>
    </source>
</evidence>
<dbReference type="Proteomes" id="UP000182011">
    <property type="component" value="Unassembled WGS sequence"/>
</dbReference>
<feature type="chain" id="PRO_5014236296" evidence="2">
    <location>
        <begin position="23"/>
        <end position="459"/>
    </location>
</feature>
<keyword evidence="7" id="KW-1185">Reference proteome</keyword>
<dbReference type="OrthoDB" id="9783375at2"/>
<dbReference type="GO" id="GO:0016491">
    <property type="term" value="F:oxidoreductase activity"/>
    <property type="evidence" value="ECO:0007669"/>
    <property type="project" value="TreeGrafter"/>
</dbReference>
<evidence type="ECO:0000313" key="5">
    <source>
        <dbReference type="EMBL" id="CUU08313.1"/>
    </source>
</evidence>
<gene>
    <name evidence="5" type="ORF">JGI4_02050</name>
    <name evidence="4" type="ORF">JGI8_01727</name>
</gene>
<dbReference type="EMBL" id="CZVI01000031">
    <property type="protein sequence ID" value="CUS92800.1"/>
    <property type="molecule type" value="Genomic_DNA"/>
</dbReference>
<evidence type="ECO:0000313" key="6">
    <source>
        <dbReference type="Proteomes" id="UP000182011"/>
    </source>
</evidence>
<accession>A0A0P1L652</accession>
<accession>A0A0P1MJ26</accession>
<dbReference type="Gene3D" id="2.60.40.4070">
    <property type="match status" value="1"/>
</dbReference>
<organism evidence="5 6">
    <name type="scientific">Candidatus Kryptonium thompsonii</name>
    <dbReference type="NCBI Taxonomy" id="1633631"/>
    <lineage>
        <taxon>Bacteria</taxon>
        <taxon>Pseudomonadati</taxon>
        <taxon>Candidatus Kryptoniota</taxon>
        <taxon>Candidatus Kryptonium</taxon>
    </lineage>
</organism>
<feature type="domain" description="Secretion system C-terminal sorting" evidence="3">
    <location>
        <begin position="380"/>
        <end position="456"/>
    </location>
</feature>
<dbReference type="InterPro" id="IPR036280">
    <property type="entry name" value="Multihaem_cyt_sf"/>
</dbReference>
<accession>A0A0P1P5Q7</accession>
<reference evidence="4 7" key="1">
    <citation type="submission" date="2015-11" db="EMBL/GenBank/DDBJ databases">
        <authorList>
            <person name="Varghese N."/>
        </authorList>
    </citation>
    <scope>NUCLEOTIDE SEQUENCE [LARGE SCALE GENOMIC DNA]</scope>
    <source>
        <strain evidence="4 7">JGI-8</strain>
    </source>
</reference>
<dbReference type="Pfam" id="PF18962">
    <property type="entry name" value="Por_Secre_tail"/>
    <property type="match status" value="1"/>
</dbReference>
<dbReference type="SUPFAM" id="SSF48695">
    <property type="entry name" value="Multiheme cytochromes"/>
    <property type="match status" value="1"/>
</dbReference>